<name>A0A7T0C0L6_9BACT</name>
<accession>A0A7T0C0L6</accession>
<proteinExistence type="predicted"/>
<dbReference type="KEGG" id="nva:G3M78_02455"/>
<reference evidence="2" key="1">
    <citation type="submission" date="2020-02" db="EMBL/GenBank/DDBJ databases">
        <title>Genomic and physiological characterization of two novel Nitrospinaceae genera.</title>
        <authorList>
            <person name="Mueller A.J."/>
            <person name="Jung M.-Y."/>
            <person name="Strachan C.R."/>
            <person name="Herbold C.W."/>
            <person name="Kirkegaard R.H."/>
            <person name="Daims H."/>
        </authorList>
    </citation>
    <scope>NUCLEOTIDE SEQUENCE [LARGE SCALE GENOMIC DNA]</scope>
</reference>
<organism evidence="1 2">
    <name type="scientific">Candidatus Nitrohelix vancouverensis</name>
    <dbReference type="NCBI Taxonomy" id="2705534"/>
    <lineage>
        <taxon>Bacteria</taxon>
        <taxon>Pseudomonadati</taxon>
        <taxon>Nitrospinota/Tectimicrobiota group</taxon>
        <taxon>Nitrospinota</taxon>
        <taxon>Nitrospinia</taxon>
        <taxon>Nitrospinales</taxon>
        <taxon>Nitrospinaceae</taxon>
        <taxon>Candidatus Nitrohelix</taxon>
    </lineage>
</organism>
<evidence type="ECO:0000313" key="2">
    <source>
        <dbReference type="Proteomes" id="UP000594464"/>
    </source>
</evidence>
<dbReference type="Proteomes" id="UP000594464">
    <property type="component" value="Chromosome"/>
</dbReference>
<dbReference type="AlphaFoldDB" id="A0A7T0C0L6"/>
<evidence type="ECO:0000313" key="1">
    <source>
        <dbReference type="EMBL" id="QPJ64317.1"/>
    </source>
</evidence>
<dbReference type="EMBL" id="CP048620">
    <property type="protein sequence ID" value="QPJ64317.1"/>
    <property type="molecule type" value="Genomic_DNA"/>
</dbReference>
<gene>
    <name evidence="1" type="ORF">G3M78_02455</name>
</gene>
<sequence>MPRILIRYNNQIFKFLRIKFETQRDGSLIVIFDREIKNPELWSWSTEPDSNPLLVGESLDKFRISYHTSGRINFHGSSAKPIFSEPIFEITKPQTLTWISIPSFESFTPLTEELTDDTVMEMPSDLNDRITFNLVIVPYSFIFDKSPIIMVTYHKWFSIALFKDVLPTEIKNGFQDRFITAVPGNGVYGSQQIAGDKALIKFHQKLNDTQGAIYYWEPNQGIYRLIFKSQMRIKPKLKVEFLDPNIKAEIVPSNSRTEKVEIRFKCINKNGVLRIPPPIKSILLDSRL</sequence>
<protein>
    <submittedName>
        <fullName evidence="1">Uncharacterized protein</fullName>
    </submittedName>
</protein>